<name>A0A316VUF2_9BASI</name>
<evidence type="ECO:0000256" key="1">
    <source>
        <dbReference type="ARBA" id="ARBA00004123"/>
    </source>
</evidence>
<accession>A0A316VUF2</accession>
<evidence type="ECO:0000313" key="11">
    <source>
        <dbReference type="Proteomes" id="UP000245783"/>
    </source>
</evidence>
<feature type="compositionally biased region" description="Low complexity" evidence="7">
    <location>
        <begin position="34"/>
        <end position="44"/>
    </location>
</feature>
<keyword evidence="6" id="KW-0539">Nucleus</keyword>
<evidence type="ECO:0000256" key="3">
    <source>
        <dbReference type="ARBA" id="ARBA00022728"/>
    </source>
</evidence>
<keyword evidence="5" id="KW-0508">mRNA splicing</keyword>
<dbReference type="PROSITE" id="PS50053">
    <property type="entry name" value="UBIQUITIN_2"/>
    <property type="match status" value="1"/>
</dbReference>
<dbReference type="GO" id="GO:0071013">
    <property type="term" value="C:catalytic step 2 spliceosome"/>
    <property type="evidence" value="ECO:0007669"/>
    <property type="project" value="TreeGrafter"/>
</dbReference>
<dbReference type="OrthoDB" id="447637at2759"/>
<dbReference type="PANTHER" id="PTHR15316:SF1">
    <property type="entry name" value="SPLICING FACTOR 3A SUBUNIT 1"/>
    <property type="match status" value="1"/>
</dbReference>
<evidence type="ECO:0000313" key="10">
    <source>
        <dbReference type="EMBL" id="PWN39891.1"/>
    </source>
</evidence>
<feature type="domain" description="Ubiquitin-like" evidence="8">
    <location>
        <begin position="781"/>
        <end position="866"/>
    </location>
</feature>
<evidence type="ECO:0008006" key="12">
    <source>
        <dbReference type="Google" id="ProtNLM"/>
    </source>
</evidence>
<proteinExistence type="predicted"/>
<dbReference type="FunFam" id="1.10.10.790:FF:000001">
    <property type="entry name" value="Splicing factor 3a, subunit 1"/>
    <property type="match status" value="1"/>
</dbReference>
<keyword evidence="2" id="KW-0507">mRNA processing</keyword>
<dbReference type="EMBL" id="KZ819439">
    <property type="protein sequence ID" value="PWN39891.1"/>
    <property type="molecule type" value="Genomic_DNA"/>
</dbReference>
<evidence type="ECO:0000256" key="5">
    <source>
        <dbReference type="ARBA" id="ARBA00023187"/>
    </source>
</evidence>
<evidence type="ECO:0000256" key="4">
    <source>
        <dbReference type="ARBA" id="ARBA00022737"/>
    </source>
</evidence>
<dbReference type="Gene3D" id="3.10.20.90">
    <property type="entry name" value="Phosphatidylinositol 3-kinase Catalytic Subunit, Chain A, domain 1"/>
    <property type="match status" value="1"/>
</dbReference>
<keyword evidence="4" id="KW-0677">Repeat</keyword>
<dbReference type="Pfam" id="PF12230">
    <property type="entry name" value="PRP21_like_P"/>
    <property type="match status" value="1"/>
</dbReference>
<dbReference type="AlphaFoldDB" id="A0A316VUF2"/>
<reference evidence="10 11" key="1">
    <citation type="journal article" date="2018" name="Mol. Biol. Evol.">
        <title>Broad Genomic Sampling Reveals a Smut Pathogenic Ancestry of the Fungal Clade Ustilaginomycotina.</title>
        <authorList>
            <person name="Kijpornyongpan T."/>
            <person name="Mondo S.J."/>
            <person name="Barry K."/>
            <person name="Sandor L."/>
            <person name="Lee J."/>
            <person name="Lipzen A."/>
            <person name="Pangilinan J."/>
            <person name="LaButti K."/>
            <person name="Hainaut M."/>
            <person name="Henrissat B."/>
            <person name="Grigoriev I.V."/>
            <person name="Spatafora J.W."/>
            <person name="Aime M.C."/>
        </authorList>
    </citation>
    <scope>NUCLEOTIDE SEQUENCE [LARGE SCALE GENOMIC DNA]</scope>
    <source>
        <strain evidence="10 11">MCA 4658</strain>
    </source>
</reference>
<evidence type="ECO:0000256" key="2">
    <source>
        <dbReference type="ARBA" id="ARBA00022664"/>
    </source>
</evidence>
<dbReference type="InterPro" id="IPR000626">
    <property type="entry name" value="Ubiquitin-like_dom"/>
</dbReference>
<feature type="compositionally biased region" description="Low complexity" evidence="7">
    <location>
        <begin position="631"/>
        <end position="644"/>
    </location>
</feature>
<dbReference type="GO" id="GO:0003723">
    <property type="term" value="F:RNA binding"/>
    <property type="evidence" value="ECO:0007669"/>
    <property type="project" value="InterPro"/>
</dbReference>
<feature type="domain" description="SURP motif" evidence="9">
    <location>
        <begin position="194"/>
        <end position="236"/>
    </location>
</feature>
<dbReference type="GO" id="GO:0005686">
    <property type="term" value="C:U2 snRNP"/>
    <property type="evidence" value="ECO:0007669"/>
    <property type="project" value="TreeGrafter"/>
</dbReference>
<evidence type="ECO:0000256" key="7">
    <source>
        <dbReference type="SAM" id="MobiDB-lite"/>
    </source>
</evidence>
<evidence type="ECO:0000259" key="8">
    <source>
        <dbReference type="PROSITE" id="PS50053"/>
    </source>
</evidence>
<keyword evidence="11" id="KW-1185">Reference proteome</keyword>
<feature type="region of interest" description="Disordered" evidence="7">
    <location>
        <begin position="1"/>
        <end position="52"/>
    </location>
</feature>
<dbReference type="Proteomes" id="UP000245783">
    <property type="component" value="Unassembled WGS sequence"/>
</dbReference>
<dbReference type="InterPro" id="IPR022030">
    <property type="entry name" value="SF3A1_dom"/>
</dbReference>
<dbReference type="SMART" id="SM00648">
    <property type="entry name" value="SWAP"/>
    <property type="match status" value="2"/>
</dbReference>
<dbReference type="PANTHER" id="PTHR15316">
    <property type="entry name" value="SPLICEOSOME ASSOCIATED PROTEIN 114/SWAP SPLICING FACTOR-RELATED"/>
    <property type="match status" value="1"/>
</dbReference>
<feature type="domain" description="SURP motif" evidence="9">
    <location>
        <begin position="77"/>
        <end position="119"/>
    </location>
</feature>
<dbReference type="InParanoid" id="A0A316VUF2"/>
<dbReference type="GeneID" id="37036587"/>
<dbReference type="GO" id="GO:0071004">
    <property type="term" value="C:U2-type prespliceosome"/>
    <property type="evidence" value="ECO:0007669"/>
    <property type="project" value="TreeGrafter"/>
</dbReference>
<evidence type="ECO:0000259" key="9">
    <source>
        <dbReference type="PROSITE" id="PS50128"/>
    </source>
</evidence>
<dbReference type="STRING" id="1522189.A0A316VUF2"/>
<dbReference type="Gene3D" id="1.10.10.790">
    <property type="entry name" value="Surp module"/>
    <property type="match status" value="2"/>
</dbReference>
<dbReference type="InterPro" id="IPR035967">
    <property type="entry name" value="SWAP/Surp_sf"/>
</dbReference>
<dbReference type="GO" id="GO:0045292">
    <property type="term" value="P:mRNA cis splicing, via spliceosome"/>
    <property type="evidence" value="ECO:0007669"/>
    <property type="project" value="InterPro"/>
</dbReference>
<feature type="region of interest" description="Disordered" evidence="7">
    <location>
        <begin position="151"/>
        <end position="173"/>
    </location>
</feature>
<dbReference type="SUPFAM" id="SSF109905">
    <property type="entry name" value="Surp module (SWAP domain)"/>
    <property type="match status" value="2"/>
</dbReference>
<evidence type="ECO:0000256" key="6">
    <source>
        <dbReference type="ARBA" id="ARBA00023242"/>
    </source>
</evidence>
<protein>
    <recommendedName>
        <fullName evidence="12">Surp module</fullName>
    </recommendedName>
</protein>
<feature type="region of interest" description="Disordered" evidence="7">
    <location>
        <begin position="616"/>
        <end position="735"/>
    </location>
</feature>
<dbReference type="Pfam" id="PF01805">
    <property type="entry name" value="Surp"/>
    <property type="match status" value="2"/>
</dbReference>
<dbReference type="PROSITE" id="PS50128">
    <property type="entry name" value="SURP"/>
    <property type="match status" value="2"/>
</dbReference>
<dbReference type="InterPro" id="IPR000061">
    <property type="entry name" value="Surp"/>
</dbReference>
<comment type="subcellular location">
    <subcellularLocation>
        <location evidence="1">Nucleus</location>
    </subcellularLocation>
</comment>
<dbReference type="GO" id="GO:0000381">
    <property type="term" value="P:regulation of alternative mRNA splicing, via spliceosome"/>
    <property type="evidence" value="ECO:0007669"/>
    <property type="project" value="TreeGrafter"/>
</dbReference>
<sequence length="866" mass="93631">MAPGLNLPPPSNGAPTEAGKAARVEDVEEATTLSGAAQAGSSSGPLLEQVSTAEEASAAPKFSTGGVIYPPPDIRSIVDKTATFVARNGVQFEAKIRGDERANTKFAFLNPEDAYHAYYRAKIQFVQSGDGPLAKDLIGQGAERGQLVARDGVETMEEEDAGKRGREDKLKPEEPRQHLFEADLPNITAVDLDVLKLTALFTARKGKSFASALAARESSSYQFEFLRPSHSLFGYFNRMVEQYRLVIQPAEDILEQLHELAPEGPKPALGPGRGGGRIKVLENARKRAKYERWVRERRKAKESEEESQRALFDSIDWQDFVVVQTVELTETDAHIDLPPPMSLRDVENMTIAQKRMAAMIMEVEGGGDESELMGGMIDIPGGSGDAARAGAASATKAASNALPPGMDPQRASMLGLQASAGVPQEDEGDIEMDMDDDSGDEKAVEEAPAVQYEEIKRAEGQAPIRVRKDYVPKSLAAKNAAVAQTTKCPVCGDQIAISEMDEHVRFELLNPKFREQRRDLEAKQAQQKALLEGADPSRALKQFASNRTDIFGAEAEEAARRRRDAEEQRLRKEREKIIWDGHIASRQTTRDAFNQTKQVEQTMANINRNFKAGEVESNIGPQFPGQHGVQPPEGAYAYGAPAAGFDPSQPAQPDASEGSLKRPAEEAPPGQPAAQRIASENLGSASPAPLAGGFAGSPPPGVAGQIPTGPSAMGPPGAPVNAPTGPRMVEPPRPPQPSYMPPGYPAQHQPQAPAQVNSLPKKSSGELYEEHEWLRYNPYPISIKVLLPDAPEISPLCDGHEEVLQGLIPQTTIGQIRDRVHATNLNAQVGVSKMKLRIAGKAATLKQTLAHWNLLDGDTIVITLNK</sequence>
<dbReference type="FunFam" id="1.10.10.790:FF:000002">
    <property type="entry name" value="Splicing factor 3A subunit 1"/>
    <property type="match status" value="1"/>
</dbReference>
<feature type="compositionally biased region" description="Pro residues" evidence="7">
    <location>
        <begin position="1"/>
        <end position="12"/>
    </location>
</feature>
<organism evidence="10 11">
    <name type="scientific">Ceraceosorus guamensis</name>
    <dbReference type="NCBI Taxonomy" id="1522189"/>
    <lineage>
        <taxon>Eukaryota</taxon>
        <taxon>Fungi</taxon>
        <taxon>Dikarya</taxon>
        <taxon>Basidiomycota</taxon>
        <taxon>Ustilaginomycotina</taxon>
        <taxon>Exobasidiomycetes</taxon>
        <taxon>Ceraceosorales</taxon>
        <taxon>Ceraceosoraceae</taxon>
        <taxon>Ceraceosorus</taxon>
    </lineage>
</organism>
<feature type="compositionally biased region" description="Basic and acidic residues" evidence="7">
    <location>
        <begin position="161"/>
        <end position="173"/>
    </location>
</feature>
<keyword evidence="3" id="KW-0747">Spliceosome</keyword>
<dbReference type="FunCoup" id="A0A316VUF2">
    <property type="interactions" value="679"/>
</dbReference>
<dbReference type="InterPro" id="IPR045146">
    <property type="entry name" value="SF3A1"/>
</dbReference>
<dbReference type="RefSeq" id="XP_025367051.1">
    <property type="nucleotide sequence ID" value="XM_025514717.1"/>
</dbReference>
<gene>
    <name evidence="10" type="ORF">IE81DRAFT_326065</name>
</gene>